<name>A0A432YRU5_9GAMM</name>
<reference evidence="2 3" key="1">
    <citation type="journal article" date="2011" name="Front. Microbiol.">
        <title>Genomic signatures of strain selection and enhancement in Bacillus atrophaeus var. globigii, a historical biowarfare simulant.</title>
        <authorList>
            <person name="Gibbons H.S."/>
            <person name="Broomall S.M."/>
            <person name="McNew L.A."/>
            <person name="Daligault H."/>
            <person name="Chapman C."/>
            <person name="Bruce D."/>
            <person name="Karavis M."/>
            <person name="Krepps M."/>
            <person name="McGregor P.A."/>
            <person name="Hong C."/>
            <person name="Park K.H."/>
            <person name="Akmal A."/>
            <person name="Feldman A."/>
            <person name="Lin J.S."/>
            <person name="Chang W.E."/>
            <person name="Higgs B.W."/>
            <person name="Demirev P."/>
            <person name="Lindquist J."/>
            <person name="Liem A."/>
            <person name="Fochler E."/>
            <person name="Read T.D."/>
            <person name="Tapia R."/>
            <person name="Johnson S."/>
            <person name="Bishop-Lilly K.A."/>
            <person name="Detter C."/>
            <person name="Han C."/>
            <person name="Sozhamannan S."/>
            <person name="Rosenzweig C.N."/>
            <person name="Skowronski E.W."/>
        </authorList>
    </citation>
    <scope>NUCLEOTIDE SEQUENCE [LARGE SCALE GENOMIC DNA]</scope>
    <source>
        <strain evidence="2 3">TPS4-2</strain>
    </source>
</reference>
<dbReference type="SUPFAM" id="SSF159270">
    <property type="entry name" value="YmcC-like"/>
    <property type="match status" value="1"/>
</dbReference>
<feature type="signal peptide" evidence="1">
    <location>
        <begin position="1"/>
        <end position="21"/>
    </location>
</feature>
<keyword evidence="1" id="KW-0732">Signal</keyword>
<protein>
    <submittedName>
        <fullName evidence="2">YjbF family lipoprotein</fullName>
    </submittedName>
</protein>
<dbReference type="InterPro" id="IPR021308">
    <property type="entry name" value="GfcB"/>
</dbReference>
<dbReference type="Pfam" id="PF11102">
    <property type="entry name" value="YjbF"/>
    <property type="match status" value="1"/>
</dbReference>
<evidence type="ECO:0000313" key="2">
    <source>
        <dbReference type="EMBL" id="RUO64292.1"/>
    </source>
</evidence>
<dbReference type="EMBL" id="PIQA01000006">
    <property type="protein sequence ID" value="RUO64292.1"/>
    <property type="molecule type" value="Genomic_DNA"/>
</dbReference>
<feature type="chain" id="PRO_5019505339" evidence="1">
    <location>
        <begin position="22"/>
        <end position="228"/>
    </location>
</feature>
<accession>A0A432YRU5</accession>
<comment type="caution">
    <text evidence="2">The sequence shown here is derived from an EMBL/GenBank/DDBJ whole genome shotgun (WGS) entry which is preliminary data.</text>
</comment>
<evidence type="ECO:0000256" key="1">
    <source>
        <dbReference type="SAM" id="SignalP"/>
    </source>
</evidence>
<proteinExistence type="predicted"/>
<sequence length="228" mass="26293">MYRYWLAFLSVILLSSCTTVTDEVRATVEYAFKSTEDAELSSEKIENFPYTSLYAQWQGKARAHIVLGYVDKPDDWHFITAEKETLVIRNGRVIRTQGLEDNLLSVSNKNQDPLSCIVTDANNCKKKWQRHHDYRINGETVSRQVISSFRVGEQTVLNMPFGSVKATEVTEKGHFVLTKESFVNKYWIEEDGHVVKSEQQVFPNTPKLMLTQVTWIGRDYTPSENTEK</sequence>
<gene>
    <name evidence="2" type="ORF">CWI73_09040</name>
</gene>
<dbReference type="RefSeq" id="WP_126752473.1">
    <property type="nucleotide sequence ID" value="NZ_JBHUMT010000015.1"/>
</dbReference>
<organism evidence="2 3">
    <name type="scientific">Idiomarina piscisalsi</name>
    <dbReference type="NCBI Taxonomy" id="1096243"/>
    <lineage>
        <taxon>Bacteria</taxon>
        <taxon>Pseudomonadati</taxon>
        <taxon>Pseudomonadota</taxon>
        <taxon>Gammaproteobacteria</taxon>
        <taxon>Alteromonadales</taxon>
        <taxon>Idiomarinaceae</taxon>
        <taxon>Idiomarina</taxon>
    </lineage>
</organism>
<dbReference type="AlphaFoldDB" id="A0A432YRU5"/>
<dbReference type="PROSITE" id="PS51257">
    <property type="entry name" value="PROKAR_LIPOPROTEIN"/>
    <property type="match status" value="1"/>
</dbReference>
<dbReference type="Gene3D" id="2.40.360.10">
    <property type="entry name" value="YmcC-like"/>
    <property type="match status" value="1"/>
</dbReference>
<dbReference type="Proteomes" id="UP000288361">
    <property type="component" value="Unassembled WGS sequence"/>
</dbReference>
<keyword evidence="2" id="KW-0449">Lipoprotein</keyword>
<evidence type="ECO:0000313" key="3">
    <source>
        <dbReference type="Proteomes" id="UP000288361"/>
    </source>
</evidence>
<dbReference type="InterPro" id="IPR023373">
    <property type="entry name" value="YmcC_sf"/>
</dbReference>